<dbReference type="InterPro" id="IPR032710">
    <property type="entry name" value="NTF2-like_dom_sf"/>
</dbReference>
<proteinExistence type="predicted"/>
<dbReference type="SUPFAM" id="SSF54427">
    <property type="entry name" value="NTF2-like"/>
    <property type="match status" value="1"/>
</dbReference>
<protein>
    <recommendedName>
        <fullName evidence="3">SnoaL-like domain-containing protein</fullName>
    </recommendedName>
</protein>
<name>A0A2S7EQD0_9XANT</name>
<comment type="caution">
    <text evidence="1">The sequence shown here is derived from an EMBL/GenBank/DDBJ whole genome shotgun (WGS) entry which is preliminary data.</text>
</comment>
<keyword evidence="2" id="KW-1185">Reference proteome</keyword>
<evidence type="ECO:0000313" key="1">
    <source>
        <dbReference type="EMBL" id="PPU95297.1"/>
    </source>
</evidence>
<evidence type="ECO:0008006" key="3">
    <source>
        <dbReference type="Google" id="ProtNLM"/>
    </source>
</evidence>
<sequence length="151" mass="17320">MYRFGGESIDEAQVRDLYLREQRALETLDHEALCAMFSEDFTQSMLVRRESEQKHVTMDKAQVCAASEDATRVLSQLASAGRRSELYQYSYTILSVEIAPDQRSALVEARSTLATPFLRTTTRTHDTIVRRRWRTYASASEGTTWVGPVYR</sequence>
<organism evidence="1 2">
    <name type="scientific">Xanthomonas hyacinthi</name>
    <dbReference type="NCBI Taxonomy" id="56455"/>
    <lineage>
        <taxon>Bacteria</taxon>
        <taxon>Pseudomonadati</taxon>
        <taxon>Pseudomonadota</taxon>
        <taxon>Gammaproteobacteria</taxon>
        <taxon>Lysobacterales</taxon>
        <taxon>Lysobacteraceae</taxon>
        <taxon>Xanthomonas</taxon>
    </lineage>
</organism>
<gene>
    <name evidence="1" type="ORF">XhyaCFBP1156_19255</name>
</gene>
<dbReference type="RefSeq" id="WP_104558978.1">
    <property type="nucleotide sequence ID" value="NZ_JBHRWS010000001.1"/>
</dbReference>
<evidence type="ECO:0000313" key="2">
    <source>
        <dbReference type="Proteomes" id="UP000238261"/>
    </source>
</evidence>
<dbReference type="AlphaFoldDB" id="A0A2S7EQD0"/>
<accession>A0A2S7EQD0</accession>
<reference evidence="2" key="1">
    <citation type="submission" date="2016-08" db="EMBL/GenBank/DDBJ databases">
        <authorList>
            <person name="Merda D."/>
            <person name="Briand M."/>
            <person name="Taghouti G."/>
            <person name="Carrere S."/>
            <person name="Gouzy J."/>
            <person name="Portier P."/>
            <person name="Jacques M.-A."/>
            <person name="Fischer-Le Saux M."/>
        </authorList>
    </citation>
    <scope>NUCLEOTIDE SEQUENCE [LARGE SCALE GENOMIC DNA]</scope>
    <source>
        <strain evidence="2">CFBP1156</strain>
    </source>
</reference>
<dbReference type="EMBL" id="MDEG01000030">
    <property type="protein sequence ID" value="PPU95297.1"/>
    <property type="molecule type" value="Genomic_DNA"/>
</dbReference>
<dbReference type="Proteomes" id="UP000238261">
    <property type="component" value="Unassembled WGS sequence"/>
</dbReference>